<dbReference type="AlphaFoldDB" id="A0A9D7AHT2"/>
<keyword evidence="5" id="KW-1185">Reference proteome</keyword>
<dbReference type="Gene3D" id="3.40.50.300">
    <property type="entry name" value="P-loop containing nucleotide triphosphate hydrolases"/>
    <property type="match status" value="1"/>
</dbReference>
<reference evidence="3 5" key="1">
    <citation type="submission" date="2020-11" db="EMBL/GenBank/DDBJ databases">
        <title>Insectihabitans protaetiae gen. nov. sp. nov. and Insectihabitans allomyrinae sp. nov., isolated from larvae of Protaetia brevitarsis seulensis and Allomyrina dichotoma, respectively.</title>
        <authorList>
            <person name="Lee S.D."/>
            <person name="Byeon Y.-S."/>
            <person name="Kim S.-M."/>
            <person name="Yang H.L."/>
            <person name="Kim I.S."/>
        </authorList>
    </citation>
    <scope>NUCLEOTIDE SEQUENCE</scope>
    <source>
        <strain evidence="3">CWB-B4</strain>
        <strain evidence="2 5">CWB-B43</strain>
    </source>
</reference>
<dbReference type="GO" id="GO:0000166">
    <property type="term" value="F:nucleotide binding"/>
    <property type="evidence" value="ECO:0007669"/>
    <property type="project" value="UniProtKB-KW"/>
</dbReference>
<dbReference type="InterPro" id="IPR003607">
    <property type="entry name" value="HD/PDEase_dom"/>
</dbReference>
<dbReference type="InterPro" id="IPR050124">
    <property type="entry name" value="tRNA_CCA-adding_enzyme"/>
</dbReference>
<accession>A0A9D7AHT2</accession>
<protein>
    <submittedName>
        <fullName evidence="3">AAA family ATPase</fullName>
    </submittedName>
</protein>
<name>A0A9D7AHT2_9GAMM</name>
<dbReference type="CDD" id="cd00077">
    <property type="entry name" value="HDc"/>
    <property type="match status" value="1"/>
</dbReference>
<evidence type="ECO:0000313" key="3">
    <source>
        <dbReference type="EMBL" id="MBK5176199.1"/>
    </source>
</evidence>
<dbReference type="SUPFAM" id="SSF52540">
    <property type="entry name" value="P-loop containing nucleoside triphosphate hydrolases"/>
    <property type="match status" value="1"/>
</dbReference>
<gene>
    <name evidence="3" type="ORF">I2492_07660</name>
    <name evidence="2" type="ORF">I2493_07660</name>
</gene>
<dbReference type="Gene3D" id="1.10.3090.10">
    <property type="entry name" value="cca-adding enzyme, domain 2"/>
    <property type="match status" value="1"/>
</dbReference>
<dbReference type="Proteomes" id="UP001296969">
    <property type="component" value="Unassembled WGS sequence"/>
</dbReference>
<dbReference type="EMBL" id="JADRCQ010000001">
    <property type="protein sequence ID" value="MBK5072890.1"/>
    <property type="molecule type" value="Genomic_DNA"/>
</dbReference>
<sequence length="377" mass="43649">MSWMLSRDKSWQFLQQNFSWVADMSGVMQDPIHHAEGDVSVHTQCVLEALRSLPEYQQLPTLQQEILWSAALLHDVEKRSTTRIDYDGRIVSPGHARKGELTTRQILFKDLAAPFAIREMIAALVRYHGLPLWVMEKQDPQKSLLSASLRVDNQLLTLLAKADVLGRECADTEELLNRIELFELYCHEQQCWRQARRFPSAEAQYRYFSTDNAPPDYQPYDDYQSQVTLLSGLPGMGKDSYIQQHCFGLPVIGLDDIRRQHRIAPDDKMANGWVVQQAKQLAREKLRRGEDFVWNATNITHQMRQQLINLFVSYKARVRVIYIEVPYVKWKQQNSARTYAVPDAVMDRMLAKLELPAPEEAHEVIYYIDGQTEAISL</sequence>
<dbReference type="SUPFAM" id="SSF109604">
    <property type="entry name" value="HD-domain/PDEase-like"/>
    <property type="match status" value="1"/>
</dbReference>
<dbReference type="EMBL" id="JADRCP010000001">
    <property type="protein sequence ID" value="MBK5176199.1"/>
    <property type="molecule type" value="Genomic_DNA"/>
</dbReference>
<dbReference type="Pfam" id="PF13671">
    <property type="entry name" value="AAA_33"/>
    <property type="match status" value="1"/>
</dbReference>
<dbReference type="Proteomes" id="UP000807542">
    <property type="component" value="Unassembled WGS sequence"/>
</dbReference>
<dbReference type="InterPro" id="IPR027417">
    <property type="entry name" value="P-loop_NTPase"/>
</dbReference>
<proteinExistence type="predicted"/>
<evidence type="ECO:0000256" key="1">
    <source>
        <dbReference type="ARBA" id="ARBA00022741"/>
    </source>
</evidence>
<evidence type="ECO:0000313" key="4">
    <source>
        <dbReference type="Proteomes" id="UP000807542"/>
    </source>
</evidence>
<organism evidence="3 4">
    <name type="scientific">Limnobaculum xujianqingii</name>
    <dbReference type="NCBI Taxonomy" id="2738837"/>
    <lineage>
        <taxon>Bacteria</taxon>
        <taxon>Pseudomonadati</taxon>
        <taxon>Pseudomonadota</taxon>
        <taxon>Gammaproteobacteria</taxon>
        <taxon>Enterobacterales</taxon>
        <taxon>Budviciaceae</taxon>
        <taxon>Limnobaculum</taxon>
    </lineage>
</organism>
<dbReference type="PANTHER" id="PTHR47545">
    <property type="entry name" value="MULTIFUNCTIONAL CCA PROTEIN"/>
    <property type="match status" value="1"/>
</dbReference>
<dbReference type="PANTHER" id="PTHR47545:SF1">
    <property type="entry name" value="MULTIFUNCTIONAL CCA PROTEIN"/>
    <property type="match status" value="1"/>
</dbReference>
<keyword evidence="1" id="KW-0547">Nucleotide-binding</keyword>
<evidence type="ECO:0000313" key="5">
    <source>
        <dbReference type="Proteomes" id="UP001296969"/>
    </source>
</evidence>
<evidence type="ECO:0000313" key="2">
    <source>
        <dbReference type="EMBL" id="MBK5072890.1"/>
    </source>
</evidence>
<dbReference type="RefSeq" id="WP_228397866.1">
    <property type="nucleotide sequence ID" value="NZ_JADRCP010000001.1"/>
</dbReference>
<comment type="caution">
    <text evidence="3">The sequence shown here is derived from an EMBL/GenBank/DDBJ whole genome shotgun (WGS) entry which is preliminary data.</text>
</comment>